<evidence type="ECO:0000256" key="6">
    <source>
        <dbReference type="SAM" id="SignalP"/>
    </source>
</evidence>
<keyword evidence="8" id="KW-0378">Hydrolase</keyword>
<dbReference type="GO" id="GO:0004252">
    <property type="term" value="F:serine-type endopeptidase activity"/>
    <property type="evidence" value="ECO:0007669"/>
    <property type="project" value="InterPro"/>
</dbReference>
<feature type="signal peptide" evidence="6">
    <location>
        <begin position="1"/>
        <end position="19"/>
    </location>
</feature>
<dbReference type="EMBL" id="BDQF01000012">
    <property type="protein sequence ID" value="GAW81673.1"/>
    <property type="molecule type" value="Genomic_DNA"/>
</dbReference>
<feature type="transmembrane region" description="Helical" evidence="5">
    <location>
        <begin position="288"/>
        <end position="308"/>
    </location>
</feature>
<keyword evidence="3 5" id="KW-1133">Transmembrane helix</keyword>
<reference evidence="9" key="1">
    <citation type="submission" date="2017-04" db="EMBL/GenBank/DDBJ databases">
        <title>Plasmodium gonderi genome.</title>
        <authorList>
            <person name="Arisue N."/>
            <person name="Honma H."/>
            <person name="Kawai S."/>
            <person name="Tougan T."/>
            <person name="Tanabe K."/>
            <person name="Horii T."/>
        </authorList>
    </citation>
    <scope>NUCLEOTIDE SEQUENCE [LARGE SCALE GENOMIC DNA]</scope>
    <source>
        <strain evidence="9">ATCC 30045</strain>
    </source>
</reference>
<dbReference type="GeneID" id="39748401"/>
<dbReference type="PANTHER" id="PTHR43066:SF11">
    <property type="entry name" value="PEPTIDASE S54 RHOMBOID DOMAIN-CONTAINING PROTEIN"/>
    <property type="match status" value="1"/>
</dbReference>
<feature type="transmembrane region" description="Helical" evidence="5">
    <location>
        <begin position="260"/>
        <end position="282"/>
    </location>
</feature>
<organism evidence="8 9">
    <name type="scientific">Plasmodium gonderi</name>
    <dbReference type="NCBI Taxonomy" id="77519"/>
    <lineage>
        <taxon>Eukaryota</taxon>
        <taxon>Sar</taxon>
        <taxon>Alveolata</taxon>
        <taxon>Apicomplexa</taxon>
        <taxon>Aconoidasida</taxon>
        <taxon>Haemosporida</taxon>
        <taxon>Plasmodiidae</taxon>
        <taxon>Plasmodium</taxon>
        <taxon>Plasmodium (Plasmodium)</taxon>
    </lineage>
</organism>
<comment type="subcellular location">
    <subcellularLocation>
        <location evidence="1">Membrane</location>
        <topology evidence="1">Multi-pass membrane protein</topology>
    </subcellularLocation>
</comment>
<dbReference type="OMA" id="KCKLDRV"/>
<protein>
    <submittedName>
        <fullName evidence="8">Rhomboid protease ROM7</fullName>
    </submittedName>
</protein>
<dbReference type="PANTHER" id="PTHR43066">
    <property type="entry name" value="RHOMBOID-RELATED PROTEIN"/>
    <property type="match status" value="1"/>
</dbReference>
<dbReference type="RefSeq" id="XP_028544262.1">
    <property type="nucleotide sequence ID" value="XM_028688461.1"/>
</dbReference>
<feature type="chain" id="PRO_5012417616" evidence="6">
    <location>
        <begin position="20"/>
        <end position="336"/>
    </location>
</feature>
<evidence type="ECO:0000256" key="1">
    <source>
        <dbReference type="ARBA" id="ARBA00004141"/>
    </source>
</evidence>
<evidence type="ECO:0000313" key="8">
    <source>
        <dbReference type="EMBL" id="GAW81673.1"/>
    </source>
</evidence>
<name>A0A1Y1JMQ7_PLAGO</name>
<keyword evidence="8" id="KW-0645">Protease</keyword>
<evidence type="ECO:0000256" key="5">
    <source>
        <dbReference type="SAM" id="Phobius"/>
    </source>
</evidence>
<keyword evidence="4 5" id="KW-0472">Membrane</keyword>
<proteinExistence type="predicted"/>
<evidence type="ECO:0000256" key="4">
    <source>
        <dbReference type="ARBA" id="ARBA00023136"/>
    </source>
</evidence>
<feature type="transmembrane region" description="Helical" evidence="5">
    <location>
        <begin position="315"/>
        <end position="333"/>
    </location>
</feature>
<dbReference type="InterPro" id="IPR035952">
    <property type="entry name" value="Rhomboid-like_sf"/>
</dbReference>
<dbReference type="Pfam" id="PF01694">
    <property type="entry name" value="Rhomboid"/>
    <property type="match status" value="1"/>
</dbReference>
<dbReference type="Gene3D" id="1.20.1540.10">
    <property type="entry name" value="Rhomboid-like"/>
    <property type="match status" value="1"/>
</dbReference>
<dbReference type="Proteomes" id="UP000195521">
    <property type="component" value="Unassembled WGS sequence"/>
</dbReference>
<dbReference type="InterPro" id="IPR022764">
    <property type="entry name" value="Peptidase_S54_rhomboid_dom"/>
</dbReference>
<sequence>MNLLIFFVIVTYLFTRGNAFVYNNLNYKRTNRELIIHKHISLQHYYSDYQLKKKKGIKKIYSFKRHVSDIWNNIKTTRIGDFMEDIFQQEQIKKTLQNNFLCFSYLFNKCKLDRLIIAINVGLYLYLNRIDKDEEKKIYFHKGNLLEVKEEQKAEKYKCNYYDIYKTKNFKTFFTSLFIHKNILHLYFNMSSLISIYKLISNVYTNSQILVVFLLSGTLSNIISYICYLREKKEKIFFKNLILKNYSNENNILLNKNNKIICGSSSCIYSLYGMHMIYIIFFYFKNNYIINTNFLYNFFYSFISSLFLENVSHFNHVLGFLCGFFFSFLIILFDKN</sequence>
<keyword evidence="2 5" id="KW-0812">Transmembrane</keyword>
<dbReference type="OrthoDB" id="418595at2759"/>
<feature type="domain" description="Peptidase S54 rhomboid" evidence="7">
    <location>
        <begin position="171"/>
        <end position="331"/>
    </location>
</feature>
<gene>
    <name evidence="8" type="ORF">PGO_111220</name>
</gene>
<evidence type="ECO:0000256" key="2">
    <source>
        <dbReference type="ARBA" id="ARBA00022692"/>
    </source>
</evidence>
<evidence type="ECO:0000259" key="7">
    <source>
        <dbReference type="Pfam" id="PF01694"/>
    </source>
</evidence>
<dbReference type="AlphaFoldDB" id="A0A1Y1JMQ7"/>
<keyword evidence="6" id="KW-0732">Signal</keyword>
<keyword evidence="9" id="KW-1185">Reference proteome</keyword>
<feature type="transmembrane region" description="Helical" evidence="5">
    <location>
        <begin position="209"/>
        <end position="229"/>
    </location>
</feature>
<evidence type="ECO:0000256" key="3">
    <source>
        <dbReference type="ARBA" id="ARBA00022989"/>
    </source>
</evidence>
<comment type="caution">
    <text evidence="8">The sequence shown here is derived from an EMBL/GenBank/DDBJ whole genome shotgun (WGS) entry which is preliminary data.</text>
</comment>
<dbReference type="GO" id="GO:0006508">
    <property type="term" value="P:proteolysis"/>
    <property type="evidence" value="ECO:0007669"/>
    <property type="project" value="UniProtKB-KW"/>
</dbReference>
<accession>A0A1Y1JMQ7</accession>
<evidence type="ECO:0000313" key="9">
    <source>
        <dbReference type="Proteomes" id="UP000195521"/>
    </source>
</evidence>
<dbReference type="SUPFAM" id="SSF144091">
    <property type="entry name" value="Rhomboid-like"/>
    <property type="match status" value="1"/>
</dbReference>
<dbReference type="GO" id="GO:0016020">
    <property type="term" value="C:membrane"/>
    <property type="evidence" value="ECO:0007669"/>
    <property type="project" value="UniProtKB-SubCell"/>
</dbReference>